<accession>A0AAD7W7F2</accession>
<reference evidence="1" key="1">
    <citation type="journal article" date="2023" name="Science">
        <title>Genome structures resolve the early diversification of teleost fishes.</title>
        <authorList>
            <person name="Parey E."/>
            <person name="Louis A."/>
            <person name="Montfort J."/>
            <person name="Bouchez O."/>
            <person name="Roques C."/>
            <person name="Iampietro C."/>
            <person name="Lluch J."/>
            <person name="Castinel A."/>
            <person name="Donnadieu C."/>
            <person name="Desvignes T."/>
            <person name="Floi Bucao C."/>
            <person name="Jouanno E."/>
            <person name="Wen M."/>
            <person name="Mejri S."/>
            <person name="Dirks R."/>
            <person name="Jansen H."/>
            <person name="Henkel C."/>
            <person name="Chen W.J."/>
            <person name="Zahm M."/>
            <person name="Cabau C."/>
            <person name="Klopp C."/>
            <person name="Thompson A.W."/>
            <person name="Robinson-Rechavi M."/>
            <person name="Braasch I."/>
            <person name="Lecointre G."/>
            <person name="Bobe J."/>
            <person name="Postlethwait J.H."/>
            <person name="Berthelot C."/>
            <person name="Roest Crollius H."/>
            <person name="Guiguen Y."/>
        </authorList>
    </citation>
    <scope>NUCLEOTIDE SEQUENCE</scope>
    <source>
        <strain evidence="1">NC1722</strain>
    </source>
</reference>
<sequence>MAKNSYSGVKNSTPACHGGQFGCSVMDLRSLMELRGPEGLRKLQETYGGTQALCSRLRTSPVEGKPGPGRPARALRTLPLLLSLTLEYVHEMGRSSL</sequence>
<organism evidence="1 2">
    <name type="scientific">Aldrovandia affinis</name>
    <dbReference type="NCBI Taxonomy" id="143900"/>
    <lineage>
        <taxon>Eukaryota</taxon>
        <taxon>Metazoa</taxon>
        <taxon>Chordata</taxon>
        <taxon>Craniata</taxon>
        <taxon>Vertebrata</taxon>
        <taxon>Euteleostomi</taxon>
        <taxon>Actinopterygii</taxon>
        <taxon>Neopterygii</taxon>
        <taxon>Teleostei</taxon>
        <taxon>Notacanthiformes</taxon>
        <taxon>Halosauridae</taxon>
        <taxon>Aldrovandia</taxon>
    </lineage>
</organism>
<gene>
    <name evidence="1" type="ORF">AAFF_G00162030</name>
</gene>
<dbReference type="AlphaFoldDB" id="A0AAD7W7F2"/>
<evidence type="ECO:0000313" key="2">
    <source>
        <dbReference type="Proteomes" id="UP001221898"/>
    </source>
</evidence>
<comment type="caution">
    <text evidence="1">The sequence shown here is derived from an EMBL/GenBank/DDBJ whole genome shotgun (WGS) entry which is preliminary data.</text>
</comment>
<dbReference type="EMBL" id="JAINUG010000219">
    <property type="protein sequence ID" value="KAJ8387026.1"/>
    <property type="molecule type" value="Genomic_DNA"/>
</dbReference>
<keyword evidence="2" id="KW-1185">Reference proteome</keyword>
<name>A0AAD7W7F2_9TELE</name>
<dbReference type="Proteomes" id="UP001221898">
    <property type="component" value="Unassembled WGS sequence"/>
</dbReference>
<evidence type="ECO:0000313" key="1">
    <source>
        <dbReference type="EMBL" id="KAJ8387026.1"/>
    </source>
</evidence>
<proteinExistence type="predicted"/>
<protein>
    <submittedName>
        <fullName evidence="1">Uncharacterized protein</fullName>
    </submittedName>
</protein>